<comment type="similarity">
    <text evidence="17">Belongs to the NnrD/CARKD family.</text>
</comment>
<dbReference type="SUPFAM" id="SSF53613">
    <property type="entry name" value="Ribokinase-like"/>
    <property type="match status" value="1"/>
</dbReference>
<evidence type="ECO:0000256" key="19">
    <source>
        <dbReference type="PIRNR" id="PIRNR017184"/>
    </source>
</evidence>
<feature type="domain" description="YjeF N-terminal" evidence="21">
    <location>
        <begin position="9"/>
        <end position="218"/>
    </location>
</feature>
<evidence type="ECO:0000256" key="18">
    <source>
        <dbReference type="HAMAP-Rule" id="MF_01966"/>
    </source>
</evidence>
<keyword evidence="6 17" id="KW-0547">Nucleotide-binding</keyword>
<dbReference type="Pfam" id="PF01256">
    <property type="entry name" value="Carb_kinase"/>
    <property type="match status" value="1"/>
</dbReference>
<dbReference type="InterPro" id="IPR004443">
    <property type="entry name" value="YjeF_N_dom"/>
</dbReference>
<keyword evidence="8 17" id="KW-0521">NADP</keyword>
<comment type="similarity">
    <text evidence="3 19">In the N-terminal section; belongs to the NnrE/AIBP family.</text>
</comment>
<evidence type="ECO:0000256" key="5">
    <source>
        <dbReference type="ARBA" id="ARBA00022723"/>
    </source>
</evidence>
<comment type="subunit">
    <text evidence="17">Homotetramer.</text>
</comment>
<feature type="binding site" evidence="18">
    <location>
        <position position="126"/>
    </location>
    <ligand>
        <name>K(+)</name>
        <dbReference type="ChEBI" id="CHEBI:29103"/>
    </ligand>
</feature>
<evidence type="ECO:0000256" key="11">
    <source>
        <dbReference type="ARBA" id="ARBA00023235"/>
    </source>
</evidence>
<accession>A0A929WZW2</accession>
<dbReference type="GO" id="GO:0052856">
    <property type="term" value="F:NAD(P)HX epimerase activity"/>
    <property type="evidence" value="ECO:0007669"/>
    <property type="project" value="UniProtKB-UniRule"/>
</dbReference>
<feature type="binding site" evidence="17">
    <location>
        <position position="443"/>
    </location>
    <ligand>
        <name>(6S)-NADPHX</name>
        <dbReference type="ChEBI" id="CHEBI:64076"/>
    </ligand>
</feature>
<evidence type="ECO:0000256" key="1">
    <source>
        <dbReference type="ARBA" id="ARBA00000013"/>
    </source>
</evidence>
<dbReference type="PROSITE" id="PS01050">
    <property type="entry name" value="YJEF_C_2"/>
    <property type="match status" value="1"/>
</dbReference>
<comment type="function">
    <text evidence="18">Catalyzes the epimerization of the S- and R-forms of NAD(P)HX, a damaged form of NAD(P)H that is a result of enzymatic or heat-dependent hydration. This is a prerequisite for the S-specific NAD(P)H-hydrate dehydratase to allow the repair of both epimers of NAD(P)HX.</text>
</comment>
<keyword evidence="11 18" id="KW-0413">Isomerase</keyword>
<sequence length="507" mass="54776">MKVFSQRQIKELENYTIENEAIAAIDLMERAAKKVAATIIKHYDNSHGIIVFAGPGNNGGDALATARLLALENYKVEVYLFNPNDHLSADCEANKQRLDTLPNISFNEVTSKFEPPQLNKDDIIIDGLFGIGLNKPLSGGFAALVQFINTAAIEVIAIDMPSGLFCNDNSDNDKRNIIRATRTITFHSPKLSQLLADNQEYIGKLEVFDIGLSEEKSKELYSDFEIIEAEQVAAMIKSRNAFGHKGSFGHALLIAGHYGMAGAAVLAAKASLRSGLGKLTLHTPIKNNDILQTAIPEAILSHDFSETIFTTAISGDTYNAICLGPGLGKEPDTALAVLEQLQMSKKVPLVVDADALNILGEHKSWLQELPPATILTPHPAEFRRIQSGSTDAFTLLVDAQTLAQRLNIIIILKGHYTAICAPNGKTFFNPTGNSGMATAGSGDVLSGIITSLLAQQYSPIEASLLGVYLHGLAGDLAQADLEEECLIASDIIKYLPLAFKQLKSLHK</sequence>
<feature type="binding site" evidence="17">
    <location>
        <position position="326"/>
    </location>
    <ligand>
        <name>(6S)-NADPHX</name>
        <dbReference type="ChEBI" id="CHEBI:64076"/>
    </ligand>
</feature>
<dbReference type="Pfam" id="PF03853">
    <property type="entry name" value="YjeF_N"/>
    <property type="match status" value="1"/>
</dbReference>
<dbReference type="Gene3D" id="3.40.50.10260">
    <property type="entry name" value="YjeF N-terminal domain"/>
    <property type="match status" value="1"/>
</dbReference>
<proteinExistence type="inferred from homology"/>
<dbReference type="GO" id="GO:0046496">
    <property type="term" value="P:nicotinamide nucleotide metabolic process"/>
    <property type="evidence" value="ECO:0007669"/>
    <property type="project" value="UniProtKB-UniRule"/>
</dbReference>
<feature type="binding site" evidence="18">
    <location>
        <position position="58"/>
    </location>
    <ligand>
        <name>K(+)</name>
        <dbReference type="ChEBI" id="CHEBI:29103"/>
    </ligand>
</feature>
<evidence type="ECO:0000313" key="23">
    <source>
        <dbReference type="Proteomes" id="UP000704068"/>
    </source>
</evidence>
<feature type="binding site" evidence="18">
    <location>
        <begin position="130"/>
        <end position="136"/>
    </location>
    <ligand>
        <name>(6S)-NADPHX</name>
        <dbReference type="ChEBI" id="CHEBI:64076"/>
    </ligand>
</feature>
<keyword evidence="7 17" id="KW-0067">ATP-binding</keyword>
<comment type="cofactor">
    <cofactor evidence="17">
        <name>Mg(2+)</name>
        <dbReference type="ChEBI" id="CHEBI:18420"/>
    </cofactor>
</comment>
<comment type="caution">
    <text evidence="22">The sequence shown here is derived from an EMBL/GenBank/DDBJ whole genome shotgun (WGS) entry which is preliminary data.</text>
</comment>
<organism evidence="22 23">
    <name type="scientific">Alloprevotella tannerae</name>
    <dbReference type="NCBI Taxonomy" id="76122"/>
    <lineage>
        <taxon>Bacteria</taxon>
        <taxon>Pseudomonadati</taxon>
        <taxon>Bacteroidota</taxon>
        <taxon>Bacteroidia</taxon>
        <taxon>Bacteroidales</taxon>
        <taxon>Prevotellaceae</taxon>
        <taxon>Alloprevotella</taxon>
    </lineage>
</organism>
<dbReference type="PANTHER" id="PTHR12592">
    <property type="entry name" value="ATP-DEPENDENT (S)-NAD(P)H-HYDRATE DEHYDRATASE FAMILY MEMBER"/>
    <property type="match status" value="1"/>
</dbReference>
<dbReference type="AlphaFoldDB" id="A0A929WZW2"/>
<evidence type="ECO:0000256" key="10">
    <source>
        <dbReference type="ARBA" id="ARBA00023027"/>
    </source>
</evidence>
<feature type="binding site" evidence="17">
    <location>
        <position position="378"/>
    </location>
    <ligand>
        <name>(6S)-NADPHX</name>
        <dbReference type="ChEBI" id="CHEBI:64076"/>
    </ligand>
</feature>
<dbReference type="Proteomes" id="UP000704068">
    <property type="component" value="Unassembled WGS sequence"/>
</dbReference>
<dbReference type="HAMAP" id="MF_01966">
    <property type="entry name" value="NADHX_epimerase"/>
    <property type="match status" value="1"/>
</dbReference>
<comment type="catalytic activity">
    <reaction evidence="16 17 19">
        <text>(6S)-NADPHX + ADP = AMP + phosphate + NADPH + H(+)</text>
        <dbReference type="Rhea" id="RHEA:32235"/>
        <dbReference type="ChEBI" id="CHEBI:15378"/>
        <dbReference type="ChEBI" id="CHEBI:43474"/>
        <dbReference type="ChEBI" id="CHEBI:57783"/>
        <dbReference type="ChEBI" id="CHEBI:64076"/>
        <dbReference type="ChEBI" id="CHEBI:456215"/>
        <dbReference type="ChEBI" id="CHEBI:456216"/>
        <dbReference type="EC" id="4.2.1.136"/>
    </reaction>
</comment>
<feature type="binding site" evidence="18">
    <location>
        <position position="159"/>
    </location>
    <ligand>
        <name>(6S)-NADPHX</name>
        <dbReference type="ChEBI" id="CHEBI:64076"/>
    </ligand>
</feature>
<dbReference type="InterPro" id="IPR029056">
    <property type="entry name" value="Ribokinase-like"/>
</dbReference>
<evidence type="ECO:0000256" key="13">
    <source>
        <dbReference type="ARBA" id="ARBA00023268"/>
    </source>
</evidence>
<feature type="domain" description="YjeF C-terminal" evidence="20">
    <location>
        <begin position="228"/>
        <end position="502"/>
    </location>
</feature>
<feature type="binding site" evidence="17">
    <location>
        <position position="263"/>
    </location>
    <ligand>
        <name>(6S)-NADPHX</name>
        <dbReference type="ChEBI" id="CHEBI:64076"/>
    </ligand>
</feature>
<dbReference type="CDD" id="cd01171">
    <property type="entry name" value="YXKO-related"/>
    <property type="match status" value="1"/>
</dbReference>
<evidence type="ECO:0000256" key="6">
    <source>
        <dbReference type="ARBA" id="ARBA00022741"/>
    </source>
</evidence>
<comment type="similarity">
    <text evidence="4 19">In the C-terminal section; belongs to the NnrD/CARKD family.</text>
</comment>
<dbReference type="InterPro" id="IPR000631">
    <property type="entry name" value="CARKD"/>
</dbReference>
<dbReference type="PROSITE" id="PS51383">
    <property type="entry name" value="YJEF_C_3"/>
    <property type="match status" value="1"/>
</dbReference>
<feature type="binding site" evidence="17">
    <location>
        <position position="442"/>
    </location>
    <ligand>
        <name>AMP</name>
        <dbReference type="ChEBI" id="CHEBI:456215"/>
    </ligand>
</feature>
<evidence type="ECO:0000313" key="22">
    <source>
        <dbReference type="EMBL" id="MBF0970198.1"/>
    </source>
</evidence>
<evidence type="ECO:0000256" key="12">
    <source>
        <dbReference type="ARBA" id="ARBA00023239"/>
    </source>
</evidence>
<dbReference type="InterPro" id="IPR017953">
    <property type="entry name" value="Carbohydrate_kinase_pred_CS"/>
</dbReference>
<dbReference type="Gene3D" id="3.40.1190.20">
    <property type="match status" value="1"/>
</dbReference>
<dbReference type="GO" id="GO:0046872">
    <property type="term" value="F:metal ion binding"/>
    <property type="evidence" value="ECO:0007669"/>
    <property type="project" value="UniProtKB-UniRule"/>
</dbReference>
<feature type="binding site" evidence="18">
    <location>
        <position position="162"/>
    </location>
    <ligand>
        <name>K(+)</name>
        <dbReference type="ChEBI" id="CHEBI:29103"/>
    </ligand>
</feature>
<evidence type="ECO:0000256" key="4">
    <source>
        <dbReference type="ARBA" id="ARBA00009524"/>
    </source>
</evidence>
<evidence type="ECO:0000259" key="20">
    <source>
        <dbReference type="PROSITE" id="PS51383"/>
    </source>
</evidence>
<dbReference type="PANTHER" id="PTHR12592:SF0">
    <property type="entry name" value="ATP-DEPENDENT (S)-NAD(P)H-HYDRATE DEHYDRATASE"/>
    <property type="match status" value="1"/>
</dbReference>
<name>A0A929WZW2_9BACT</name>
<dbReference type="HAMAP" id="MF_01965">
    <property type="entry name" value="NADHX_dehydratase"/>
    <property type="match status" value="1"/>
</dbReference>
<dbReference type="PIRSF" id="PIRSF017184">
    <property type="entry name" value="Nnr"/>
    <property type="match status" value="1"/>
</dbReference>
<comment type="catalytic activity">
    <reaction evidence="2 18 19">
        <text>(6R)-NADPHX = (6S)-NADPHX</text>
        <dbReference type="Rhea" id="RHEA:32227"/>
        <dbReference type="ChEBI" id="CHEBI:64076"/>
        <dbReference type="ChEBI" id="CHEBI:64077"/>
        <dbReference type="EC" id="5.1.99.6"/>
    </reaction>
</comment>
<dbReference type="InterPro" id="IPR030677">
    <property type="entry name" value="Nnr"/>
</dbReference>
<evidence type="ECO:0000256" key="17">
    <source>
        <dbReference type="HAMAP-Rule" id="MF_01965"/>
    </source>
</evidence>
<gene>
    <name evidence="17" type="primary">nnrD</name>
    <name evidence="18" type="synonym">nnrE</name>
    <name evidence="22" type="ORF">HXK21_04055</name>
</gene>
<comment type="function">
    <text evidence="14 19">Bifunctional enzyme that catalyzes the epimerization of the S- and R-forms of NAD(P)HX and the dehydration of the S-form of NAD(P)HX at the expense of ADP, which is converted to AMP. This allows the repair of both epimers of NAD(P)HX, a damaged form of NAD(P)H that is a result of enzymatic or heat-dependent hydration.</text>
</comment>
<comment type="function">
    <text evidence="17">Catalyzes the dehydration of the S-form of NAD(P)HX at the expense of ADP, which is converted to AMP. Together with NAD(P)HX epimerase, which catalyzes the epimerization of the S- and R-forms, the enzyme allows the repair of both epimers of NAD(P)HX, a damaged form of NAD(P)H that is a result of enzymatic or heat-dependent hydration.</text>
</comment>
<keyword evidence="9 18" id="KW-0630">Potassium</keyword>
<feature type="binding site" evidence="17">
    <location>
        <begin position="413"/>
        <end position="417"/>
    </location>
    <ligand>
        <name>AMP</name>
        <dbReference type="ChEBI" id="CHEBI:456215"/>
    </ligand>
</feature>
<keyword evidence="12 17" id="KW-0456">Lyase</keyword>
<comment type="catalytic activity">
    <reaction evidence="1 18 19">
        <text>(6R)-NADHX = (6S)-NADHX</text>
        <dbReference type="Rhea" id="RHEA:32215"/>
        <dbReference type="ChEBI" id="CHEBI:64074"/>
        <dbReference type="ChEBI" id="CHEBI:64075"/>
        <dbReference type="EC" id="5.1.99.6"/>
    </reaction>
</comment>
<dbReference type="GO" id="GO:0005524">
    <property type="term" value="F:ATP binding"/>
    <property type="evidence" value="ECO:0007669"/>
    <property type="project" value="UniProtKB-UniRule"/>
</dbReference>
<comment type="caution">
    <text evidence="18">Lacks conserved residue(s) required for the propagation of feature annotation.</text>
</comment>
<dbReference type="InterPro" id="IPR036652">
    <property type="entry name" value="YjeF_N_dom_sf"/>
</dbReference>
<evidence type="ECO:0000256" key="2">
    <source>
        <dbReference type="ARBA" id="ARBA00000909"/>
    </source>
</evidence>
<dbReference type="EC" id="5.1.99.6" evidence="19"/>
<keyword evidence="13" id="KW-0511">Multifunctional enzyme</keyword>
<dbReference type="NCBIfam" id="TIGR00196">
    <property type="entry name" value="yjeF_cterm"/>
    <property type="match status" value="1"/>
</dbReference>
<evidence type="ECO:0000256" key="16">
    <source>
        <dbReference type="ARBA" id="ARBA00049209"/>
    </source>
</evidence>
<evidence type="ECO:0000256" key="8">
    <source>
        <dbReference type="ARBA" id="ARBA00022857"/>
    </source>
</evidence>
<evidence type="ECO:0000259" key="21">
    <source>
        <dbReference type="PROSITE" id="PS51385"/>
    </source>
</evidence>
<keyword evidence="5 18" id="KW-0479">Metal-binding</keyword>
<dbReference type="RefSeq" id="WP_303763466.1">
    <property type="nucleotide sequence ID" value="NZ_JABZGR010000008.1"/>
</dbReference>
<comment type="cofactor">
    <cofactor evidence="18 19">
        <name>K(+)</name>
        <dbReference type="ChEBI" id="CHEBI:29103"/>
    </cofactor>
    <text evidence="18 19">Binds 1 potassium ion per subunit.</text>
</comment>
<dbReference type="EC" id="4.2.1.136" evidence="19"/>
<evidence type="ECO:0000256" key="9">
    <source>
        <dbReference type="ARBA" id="ARBA00022958"/>
    </source>
</evidence>
<reference evidence="22" key="1">
    <citation type="submission" date="2020-04" db="EMBL/GenBank/DDBJ databases">
        <title>Deep metagenomics examines the oral microbiome during advanced dental caries in children, revealing novel taxa and co-occurrences with host molecules.</title>
        <authorList>
            <person name="Baker J.L."/>
            <person name="Morton J.T."/>
            <person name="Dinis M."/>
            <person name="Alvarez R."/>
            <person name="Tran N.C."/>
            <person name="Knight R."/>
            <person name="Edlund A."/>
        </authorList>
    </citation>
    <scope>NUCLEOTIDE SEQUENCE</scope>
    <source>
        <strain evidence="22">JCVI_34_bin.1</strain>
    </source>
</reference>
<keyword evidence="10 17" id="KW-0520">NAD</keyword>
<feature type="binding site" evidence="18">
    <location>
        <begin position="57"/>
        <end position="61"/>
    </location>
    <ligand>
        <name>(6S)-NADPHX</name>
        <dbReference type="ChEBI" id="CHEBI:64076"/>
    </ligand>
</feature>
<evidence type="ECO:0000256" key="15">
    <source>
        <dbReference type="ARBA" id="ARBA00048238"/>
    </source>
</evidence>
<evidence type="ECO:0000256" key="14">
    <source>
        <dbReference type="ARBA" id="ARBA00025153"/>
    </source>
</evidence>
<dbReference type="GO" id="GO:0110051">
    <property type="term" value="P:metabolite repair"/>
    <property type="evidence" value="ECO:0007669"/>
    <property type="project" value="TreeGrafter"/>
</dbReference>
<dbReference type="PROSITE" id="PS51385">
    <property type="entry name" value="YJEF_N"/>
    <property type="match status" value="1"/>
</dbReference>
<dbReference type="SUPFAM" id="SSF64153">
    <property type="entry name" value="YjeF N-terminal domain-like"/>
    <property type="match status" value="1"/>
</dbReference>
<dbReference type="EMBL" id="JABZGR010000008">
    <property type="protein sequence ID" value="MBF0970198.1"/>
    <property type="molecule type" value="Genomic_DNA"/>
</dbReference>
<comment type="similarity">
    <text evidence="18">Belongs to the NnrE/AIBP family.</text>
</comment>
<comment type="catalytic activity">
    <reaction evidence="15 17 19">
        <text>(6S)-NADHX + ADP = AMP + phosphate + NADH + H(+)</text>
        <dbReference type="Rhea" id="RHEA:32223"/>
        <dbReference type="ChEBI" id="CHEBI:15378"/>
        <dbReference type="ChEBI" id="CHEBI:43474"/>
        <dbReference type="ChEBI" id="CHEBI:57945"/>
        <dbReference type="ChEBI" id="CHEBI:64074"/>
        <dbReference type="ChEBI" id="CHEBI:456215"/>
        <dbReference type="ChEBI" id="CHEBI:456216"/>
        <dbReference type="EC" id="4.2.1.136"/>
    </reaction>
</comment>
<dbReference type="NCBIfam" id="TIGR00197">
    <property type="entry name" value="yjeF_nterm"/>
    <property type="match status" value="1"/>
</dbReference>
<evidence type="ECO:0000256" key="3">
    <source>
        <dbReference type="ARBA" id="ARBA00006001"/>
    </source>
</evidence>
<dbReference type="GO" id="GO:0052855">
    <property type="term" value="F:ADP-dependent NAD(P)H-hydrate dehydratase activity"/>
    <property type="evidence" value="ECO:0007669"/>
    <property type="project" value="UniProtKB-UniRule"/>
</dbReference>
<protein>
    <recommendedName>
        <fullName evidence="19">Bifunctional NAD(P)H-hydrate repair enzyme</fullName>
    </recommendedName>
    <alternativeName>
        <fullName evidence="19">Nicotinamide nucleotide repair protein</fullName>
    </alternativeName>
    <domain>
        <recommendedName>
            <fullName evidence="19">ADP-dependent (S)-NAD(P)H-hydrate dehydratase</fullName>
            <ecNumber evidence="19">4.2.1.136</ecNumber>
        </recommendedName>
        <alternativeName>
            <fullName evidence="19">ADP-dependent NAD(P)HX dehydratase</fullName>
        </alternativeName>
    </domain>
    <domain>
        <recommendedName>
            <fullName evidence="19">NAD(P)H-hydrate epimerase</fullName>
            <ecNumber evidence="19">5.1.99.6</ecNumber>
        </recommendedName>
    </domain>
</protein>
<evidence type="ECO:0000256" key="7">
    <source>
        <dbReference type="ARBA" id="ARBA00022840"/>
    </source>
</evidence>